<name>A0A3A5MAD0_9MICC</name>
<sequence length="210" mass="20621">MSAPGGAWQDEKVIIAAPARPLRRPCSILRVVVSCAAALVVLSSCTAARDFAPAPAADGPVMTTGEAEAAPAPQESGADVATPSVSSPPSPSSDPGLTAAPPLPSSSDRDAAPVAASVRSALQGLADSGGTVTREDVGAAIEQGFADAGAVPELVEVSIDRTPTGLDVDAIQGAGLVAGRCVFGEVREGVVSAVVLPALASGGCFVGDQR</sequence>
<evidence type="ECO:0000259" key="2">
    <source>
        <dbReference type="Pfam" id="PF22504"/>
    </source>
</evidence>
<comment type="caution">
    <text evidence="3">The sequence shown here is derived from an EMBL/GenBank/DDBJ whole genome shotgun (WGS) entry which is preliminary data.</text>
</comment>
<feature type="domain" description="DUF6993" evidence="2">
    <location>
        <begin position="137"/>
        <end position="208"/>
    </location>
</feature>
<proteinExistence type="predicted"/>
<reference evidence="3 4" key="1">
    <citation type="submission" date="2018-09" db="EMBL/GenBank/DDBJ databases">
        <title>Novel species of Arthrobacter.</title>
        <authorList>
            <person name="Liu Q."/>
            <person name="Xin Y.-H."/>
        </authorList>
    </citation>
    <scope>NUCLEOTIDE SEQUENCE [LARGE SCALE GENOMIC DNA]</scope>
    <source>
        <strain evidence="3 4">Hz2</strain>
    </source>
</reference>
<dbReference type="EMBL" id="QZVT01000002">
    <property type="protein sequence ID" value="RJT81951.1"/>
    <property type="molecule type" value="Genomic_DNA"/>
</dbReference>
<dbReference type="InterPro" id="IPR054262">
    <property type="entry name" value="DUF6993"/>
</dbReference>
<evidence type="ECO:0000313" key="3">
    <source>
        <dbReference type="EMBL" id="RJT81951.1"/>
    </source>
</evidence>
<keyword evidence="4" id="KW-1185">Reference proteome</keyword>
<evidence type="ECO:0000256" key="1">
    <source>
        <dbReference type="SAM" id="MobiDB-lite"/>
    </source>
</evidence>
<dbReference type="Proteomes" id="UP000272560">
    <property type="component" value="Unassembled WGS sequence"/>
</dbReference>
<evidence type="ECO:0000313" key="4">
    <source>
        <dbReference type="Proteomes" id="UP000272560"/>
    </source>
</evidence>
<organism evidence="3 4">
    <name type="scientific">Arthrobacter cheniae</name>
    <dbReference type="NCBI Taxonomy" id="1258888"/>
    <lineage>
        <taxon>Bacteria</taxon>
        <taxon>Bacillati</taxon>
        <taxon>Actinomycetota</taxon>
        <taxon>Actinomycetes</taxon>
        <taxon>Micrococcales</taxon>
        <taxon>Micrococcaceae</taxon>
        <taxon>Arthrobacter</taxon>
    </lineage>
</organism>
<protein>
    <recommendedName>
        <fullName evidence="2">DUF6993 domain-containing protein</fullName>
    </recommendedName>
</protein>
<accession>A0A3A5MAD0</accession>
<feature type="region of interest" description="Disordered" evidence="1">
    <location>
        <begin position="53"/>
        <end position="114"/>
    </location>
</feature>
<dbReference type="Pfam" id="PF22504">
    <property type="entry name" value="DUF6993"/>
    <property type="match status" value="1"/>
</dbReference>
<dbReference type="AlphaFoldDB" id="A0A3A5MAD0"/>
<gene>
    <name evidence="3" type="ORF">D6T63_04175</name>
</gene>